<dbReference type="InterPro" id="IPR006311">
    <property type="entry name" value="TAT_signal"/>
</dbReference>
<dbReference type="Gene3D" id="1.10.101.10">
    <property type="entry name" value="PGBD-like superfamily/PGBD"/>
    <property type="match status" value="2"/>
</dbReference>
<dbReference type="CDD" id="cd12797">
    <property type="entry name" value="M23_peptidase"/>
    <property type="match status" value="1"/>
</dbReference>
<keyword evidence="5" id="KW-1185">Reference proteome</keyword>
<dbReference type="SUPFAM" id="SSF51261">
    <property type="entry name" value="Duplicated hybrid motif"/>
    <property type="match status" value="1"/>
</dbReference>
<dbReference type="Gene3D" id="2.70.70.10">
    <property type="entry name" value="Glucose Permease (Domain IIA)"/>
    <property type="match status" value="1"/>
</dbReference>
<dbReference type="PANTHER" id="PTHR21666">
    <property type="entry name" value="PEPTIDASE-RELATED"/>
    <property type="match status" value="1"/>
</dbReference>
<name>A0A7H8N809_9ACTN</name>
<proteinExistence type="predicted"/>
<feature type="domain" description="Peptidoglycan binding-like" evidence="2">
    <location>
        <begin position="278"/>
        <end position="330"/>
    </location>
</feature>
<evidence type="ECO:0000259" key="3">
    <source>
        <dbReference type="Pfam" id="PF01551"/>
    </source>
</evidence>
<protein>
    <submittedName>
        <fullName evidence="4">Peptidoglycan-binding protein</fullName>
    </submittedName>
</protein>
<dbReference type="RefSeq" id="WP_176162304.1">
    <property type="nucleotide sequence ID" value="NZ_CP054929.1"/>
</dbReference>
<dbReference type="Pfam" id="PF01551">
    <property type="entry name" value="Peptidase_M23"/>
    <property type="match status" value="1"/>
</dbReference>
<reference evidence="4 5" key="1">
    <citation type="submission" date="2020-06" db="EMBL/GenBank/DDBJ databases">
        <title>Genome mining for natural products.</title>
        <authorList>
            <person name="Zhang B."/>
            <person name="Shi J."/>
            <person name="Ge H."/>
        </authorList>
    </citation>
    <scope>NUCLEOTIDE SEQUENCE [LARGE SCALE GENOMIC DNA]</scope>
    <source>
        <strain evidence="4 5">NA00687</strain>
    </source>
</reference>
<dbReference type="PROSITE" id="PS51318">
    <property type="entry name" value="TAT"/>
    <property type="match status" value="1"/>
</dbReference>
<feature type="domain" description="Peptidoglycan binding-like" evidence="2">
    <location>
        <begin position="214"/>
        <end position="265"/>
    </location>
</feature>
<dbReference type="Pfam" id="PF01471">
    <property type="entry name" value="PG_binding_1"/>
    <property type="match status" value="2"/>
</dbReference>
<evidence type="ECO:0000256" key="1">
    <source>
        <dbReference type="SAM" id="MobiDB-lite"/>
    </source>
</evidence>
<evidence type="ECO:0000259" key="2">
    <source>
        <dbReference type="Pfam" id="PF01471"/>
    </source>
</evidence>
<gene>
    <name evidence="4" type="ORF">HUT08_14655</name>
</gene>
<dbReference type="GO" id="GO:0004222">
    <property type="term" value="F:metalloendopeptidase activity"/>
    <property type="evidence" value="ECO:0007669"/>
    <property type="project" value="TreeGrafter"/>
</dbReference>
<dbReference type="InterPro" id="IPR011055">
    <property type="entry name" value="Dup_hybrid_motif"/>
</dbReference>
<dbReference type="InterPro" id="IPR036366">
    <property type="entry name" value="PGBDSf"/>
</dbReference>
<accession>A0A7H8N809</accession>
<organism evidence="4 5">
    <name type="scientific">Streptomyces buecherae</name>
    <dbReference type="NCBI Taxonomy" id="2763006"/>
    <lineage>
        <taxon>Bacteria</taxon>
        <taxon>Bacillati</taxon>
        <taxon>Actinomycetota</taxon>
        <taxon>Actinomycetes</taxon>
        <taxon>Kitasatosporales</taxon>
        <taxon>Streptomycetaceae</taxon>
        <taxon>Streptomyces</taxon>
    </lineage>
</organism>
<dbReference type="InterPro" id="IPR016047">
    <property type="entry name" value="M23ase_b-sheet_dom"/>
</dbReference>
<dbReference type="InterPro" id="IPR036365">
    <property type="entry name" value="PGBD-like_sf"/>
</dbReference>
<dbReference type="PANTHER" id="PTHR21666:SF270">
    <property type="entry name" value="MUREIN HYDROLASE ACTIVATOR ENVC"/>
    <property type="match status" value="1"/>
</dbReference>
<sequence>MCERCGPADGAEREAADLGPGGLSRRGLLLGAGAGLGVALTGASGLASPAVAAPSAATPAAGSLKNGQWCNPARGHFPKGGHYGAPRGGGPHAGQDVTSSVGTAIYAAAAGTVIRRGSGVLGGRSGNGLVISHGGGRYTYYGHLHRFRVGLNAGVGAGQRIADMGATGNVTGPHLHFEAHSGGLGGVTNPVSHLAARGVGLGGGWPTLDPGAGGATVKALQYVLTRRGHELVADGDYGAVSVRAVRTFQSARELVADGQVGPKTWPHLVYTLRQGHSGSHVRGLRTVLNKHSAGLAVDGGFGSVTRTAVRAFQGANRLVVDGEAGPKTWTDLVG</sequence>
<evidence type="ECO:0000313" key="4">
    <source>
        <dbReference type="EMBL" id="QKW50569.1"/>
    </source>
</evidence>
<feature type="domain" description="M23ase beta-sheet core" evidence="3">
    <location>
        <begin position="91"/>
        <end position="182"/>
    </location>
</feature>
<dbReference type="EMBL" id="CP054929">
    <property type="protein sequence ID" value="QKW50569.1"/>
    <property type="molecule type" value="Genomic_DNA"/>
</dbReference>
<dbReference type="InterPro" id="IPR050570">
    <property type="entry name" value="Cell_wall_metabolism_enzyme"/>
</dbReference>
<dbReference type="SUPFAM" id="SSF47090">
    <property type="entry name" value="PGBD-like"/>
    <property type="match status" value="2"/>
</dbReference>
<dbReference type="InterPro" id="IPR002477">
    <property type="entry name" value="Peptidoglycan-bd-like"/>
</dbReference>
<dbReference type="AlphaFoldDB" id="A0A7H8N809"/>
<evidence type="ECO:0000313" key="5">
    <source>
        <dbReference type="Proteomes" id="UP000509303"/>
    </source>
</evidence>
<dbReference type="Proteomes" id="UP000509303">
    <property type="component" value="Chromosome"/>
</dbReference>
<feature type="region of interest" description="Disordered" evidence="1">
    <location>
        <begin position="1"/>
        <end position="20"/>
    </location>
</feature>